<feature type="chain" id="PRO_5035429563" description="Wax synthase domain-containing protein" evidence="5">
    <location>
        <begin position="17"/>
        <end position="164"/>
    </location>
</feature>
<comment type="subcellular location">
    <subcellularLocation>
        <location evidence="1">Membrane</location>
        <topology evidence="1">Multi-pass membrane protein</topology>
    </subcellularLocation>
</comment>
<keyword evidence="2" id="KW-0812">Transmembrane</keyword>
<feature type="domain" description="Wax synthase" evidence="6">
    <location>
        <begin position="31"/>
        <end position="107"/>
    </location>
</feature>
<evidence type="ECO:0000256" key="5">
    <source>
        <dbReference type="SAM" id="SignalP"/>
    </source>
</evidence>
<dbReference type="InterPro" id="IPR032805">
    <property type="entry name" value="Wax_synthase_dom"/>
</dbReference>
<evidence type="ECO:0000256" key="4">
    <source>
        <dbReference type="ARBA" id="ARBA00023136"/>
    </source>
</evidence>
<dbReference type="GO" id="GO:0016020">
    <property type="term" value="C:membrane"/>
    <property type="evidence" value="ECO:0007669"/>
    <property type="project" value="UniProtKB-SubCell"/>
</dbReference>
<evidence type="ECO:0000313" key="8">
    <source>
        <dbReference type="Proteomes" id="UP000813461"/>
    </source>
</evidence>
<dbReference type="AlphaFoldDB" id="A0A8K0W2J5"/>
<gene>
    <name evidence="7" type="ORF">FB567DRAFT_516414</name>
</gene>
<keyword evidence="4" id="KW-0472">Membrane</keyword>
<comment type="caution">
    <text evidence="7">The sequence shown here is derived from an EMBL/GenBank/DDBJ whole genome shotgun (WGS) entry which is preliminary data.</text>
</comment>
<organism evidence="7 8">
    <name type="scientific">Paraphoma chrysanthemicola</name>
    <dbReference type="NCBI Taxonomy" id="798071"/>
    <lineage>
        <taxon>Eukaryota</taxon>
        <taxon>Fungi</taxon>
        <taxon>Dikarya</taxon>
        <taxon>Ascomycota</taxon>
        <taxon>Pezizomycotina</taxon>
        <taxon>Dothideomycetes</taxon>
        <taxon>Pleosporomycetidae</taxon>
        <taxon>Pleosporales</taxon>
        <taxon>Pleosporineae</taxon>
        <taxon>Phaeosphaeriaceae</taxon>
        <taxon>Paraphoma</taxon>
    </lineage>
</organism>
<dbReference type="Proteomes" id="UP000813461">
    <property type="component" value="Unassembled WGS sequence"/>
</dbReference>
<keyword evidence="8" id="KW-1185">Reference proteome</keyword>
<evidence type="ECO:0000256" key="1">
    <source>
        <dbReference type="ARBA" id="ARBA00004141"/>
    </source>
</evidence>
<evidence type="ECO:0000259" key="6">
    <source>
        <dbReference type="Pfam" id="PF13813"/>
    </source>
</evidence>
<sequence length="164" mass="18732">MWIAYLMLDTCHNILSVFLVAVLQTDEPEEWQLLISSSLEAHSIGRFRTWFWHKLTTPSCIASGRQITRIFLRMGPGSRVEKRCIALWTFLVSASCHTISDWQAGEMVKEIEFFLASFALGIVELHLVKVIKGLLSVTDRYRHTRFAAIVLRVMVNASALGIFF</sequence>
<dbReference type="EMBL" id="JAGMVJ010000003">
    <property type="protein sequence ID" value="KAH7092074.1"/>
    <property type="molecule type" value="Genomic_DNA"/>
</dbReference>
<name>A0A8K0W2J5_9PLEO</name>
<reference evidence="7" key="1">
    <citation type="journal article" date="2021" name="Nat. Commun.">
        <title>Genetic determinants of endophytism in the Arabidopsis root mycobiome.</title>
        <authorList>
            <person name="Mesny F."/>
            <person name="Miyauchi S."/>
            <person name="Thiergart T."/>
            <person name="Pickel B."/>
            <person name="Atanasova L."/>
            <person name="Karlsson M."/>
            <person name="Huettel B."/>
            <person name="Barry K.W."/>
            <person name="Haridas S."/>
            <person name="Chen C."/>
            <person name="Bauer D."/>
            <person name="Andreopoulos W."/>
            <person name="Pangilinan J."/>
            <person name="LaButti K."/>
            <person name="Riley R."/>
            <person name="Lipzen A."/>
            <person name="Clum A."/>
            <person name="Drula E."/>
            <person name="Henrissat B."/>
            <person name="Kohler A."/>
            <person name="Grigoriev I.V."/>
            <person name="Martin F.M."/>
            <person name="Hacquard S."/>
        </authorList>
    </citation>
    <scope>NUCLEOTIDE SEQUENCE</scope>
    <source>
        <strain evidence="7">MPI-SDFR-AT-0120</strain>
    </source>
</reference>
<keyword evidence="3" id="KW-1133">Transmembrane helix</keyword>
<accession>A0A8K0W2J5</accession>
<dbReference type="Pfam" id="PF13813">
    <property type="entry name" value="MBOAT_2"/>
    <property type="match status" value="1"/>
</dbReference>
<proteinExistence type="predicted"/>
<dbReference type="OrthoDB" id="1077582at2759"/>
<evidence type="ECO:0000313" key="7">
    <source>
        <dbReference type="EMBL" id="KAH7092074.1"/>
    </source>
</evidence>
<evidence type="ECO:0000256" key="3">
    <source>
        <dbReference type="ARBA" id="ARBA00022989"/>
    </source>
</evidence>
<protein>
    <recommendedName>
        <fullName evidence="6">Wax synthase domain-containing protein</fullName>
    </recommendedName>
</protein>
<feature type="signal peptide" evidence="5">
    <location>
        <begin position="1"/>
        <end position="16"/>
    </location>
</feature>
<keyword evidence="5" id="KW-0732">Signal</keyword>
<evidence type="ECO:0000256" key="2">
    <source>
        <dbReference type="ARBA" id="ARBA00022692"/>
    </source>
</evidence>